<dbReference type="InterPro" id="IPR031961">
    <property type="entry name" value="DUF4780"/>
</dbReference>
<feature type="region of interest" description="Disordered" evidence="1">
    <location>
        <begin position="285"/>
        <end position="307"/>
    </location>
</feature>
<proteinExistence type="predicted"/>
<name>A0AAV1LHX8_9NEOP</name>
<dbReference type="Proteomes" id="UP001314205">
    <property type="component" value="Unassembled WGS sequence"/>
</dbReference>
<feature type="region of interest" description="Disordered" evidence="1">
    <location>
        <begin position="754"/>
        <end position="778"/>
    </location>
</feature>
<reference evidence="3 4" key="1">
    <citation type="submission" date="2023-11" db="EMBL/GenBank/DDBJ databases">
        <authorList>
            <person name="Hedman E."/>
            <person name="Englund M."/>
            <person name="Stromberg M."/>
            <person name="Nyberg Akerstrom W."/>
            <person name="Nylinder S."/>
            <person name="Jareborg N."/>
            <person name="Kallberg Y."/>
            <person name="Kronander E."/>
        </authorList>
    </citation>
    <scope>NUCLEOTIDE SEQUENCE [LARGE SCALE GENOMIC DNA]</scope>
</reference>
<comment type="caution">
    <text evidence="3">The sequence shown here is derived from an EMBL/GenBank/DDBJ whole genome shotgun (WGS) entry which is preliminary data.</text>
</comment>
<protein>
    <recommendedName>
        <fullName evidence="2">DUF4780 domain-containing protein</fullName>
    </recommendedName>
</protein>
<evidence type="ECO:0000256" key="1">
    <source>
        <dbReference type="SAM" id="MobiDB-lite"/>
    </source>
</evidence>
<accession>A0AAV1LHX8</accession>
<feature type="region of interest" description="Disordered" evidence="1">
    <location>
        <begin position="443"/>
        <end position="480"/>
    </location>
</feature>
<sequence>MMLTIYGLPPYMKYFDIKNIIRKECNIMEFLLSSLKYDEDGTKQVKVCFIDDDEGHLAMKYLEGYRLAGYVLRIVPVGKANYENSQENNDNSFKQTNNQHKLDYNNSFTEPVRNNQISWSDKYDNPEPLNKNLQSDVSYVPSAHHLLQCQPENGYRALVRTDAEISQHTIGSPAQVNRYSHMPYNKQVTVVQETAQYTEHLSNEHQELYHSYDYCSNSPKTCSSKSHPALTQNDRYSYKTAPHRNNDSYKKPTPQLNTYNRDPMSPMTKSTLFTKSVKRKHLNEKEPQNKPPMKIAKMASGPNSVPNKNVYKAKGQPMVETKGNGHKVSTQPSPPTFCTSTGTLVSALMQPTRNANAVGVGAWEVESLNGKGKKSKKSLLVPTGPIEKPLPALTKTKAKKKNKKQRMKGRRLLAEMAASELQMKFPGEVPLIVSSSCVDPGGLPRTSGAKQPSVYGSVSRSTRKLRSAKRPGKKERAAKRQIKELKQTEVNANTVDSNLLGVAITCSQTGQLSKEIADKVLADIQKKIISEARNVKEVGSSGPVFKAKPVFIKGVLKLWCGDQKTLQWLNNTVSSLDVPTGVSLVVVQQDEIPETVRCGILIPNDQGVWKESHDIVRALVYQNSWVNMERWILTRAEEQPNAWFLMFLVPKNHVPILMEAKRRFTCGCGAVYIKFRGRGGKFFDVPPDWNATVTSNEIQNLSSRPDNRHKGVTTTEAGSIPTIDLDKIKSESIQNDESTFIAESGLPTVIEPQTESANPQSCTTVSVSESSPLPINDPKVTVSNNTNHYCTTAARSFPLTVIEPVEIESENTQDHSKLVVVRAGGDATTIPKKTNILTIVKTEEDQSCDATCATDSIPTVVIELEKIKPKNTQDNDSNAVANSSVIEPGITPSDNIQNRCITSVAETPPAVISTFEENQNRDIGPDVEFVENNM</sequence>
<evidence type="ECO:0000259" key="2">
    <source>
        <dbReference type="Pfam" id="PF16012"/>
    </source>
</evidence>
<dbReference type="Pfam" id="PF16012">
    <property type="entry name" value="DUF4780"/>
    <property type="match status" value="1"/>
</dbReference>
<feature type="domain" description="DUF4780" evidence="2">
    <location>
        <begin position="503"/>
        <end position="671"/>
    </location>
</feature>
<dbReference type="EMBL" id="CAVLGL010000091">
    <property type="protein sequence ID" value="CAK1595070.1"/>
    <property type="molecule type" value="Genomic_DNA"/>
</dbReference>
<organism evidence="3 4">
    <name type="scientific">Parnassius mnemosyne</name>
    <name type="common">clouded apollo</name>
    <dbReference type="NCBI Taxonomy" id="213953"/>
    <lineage>
        <taxon>Eukaryota</taxon>
        <taxon>Metazoa</taxon>
        <taxon>Ecdysozoa</taxon>
        <taxon>Arthropoda</taxon>
        <taxon>Hexapoda</taxon>
        <taxon>Insecta</taxon>
        <taxon>Pterygota</taxon>
        <taxon>Neoptera</taxon>
        <taxon>Endopterygota</taxon>
        <taxon>Lepidoptera</taxon>
        <taxon>Glossata</taxon>
        <taxon>Ditrysia</taxon>
        <taxon>Papilionoidea</taxon>
        <taxon>Papilionidae</taxon>
        <taxon>Parnassiinae</taxon>
        <taxon>Parnassini</taxon>
        <taxon>Parnassius</taxon>
        <taxon>Driopa</taxon>
    </lineage>
</organism>
<feature type="region of interest" description="Disordered" evidence="1">
    <location>
        <begin position="238"/>
        <end position="268"/>
    </location>
</feature>
<feature type="compositionally biased region" description="Polar residues" evidence="1">
    <location>
        <begin position="448"/>
        <end position="460"/>
    </location>
</feature>
<keyword evidence="4" id="KW-1185">Reference proteome</keyword>
<gene>
    <name evidence="3" type="ORF">PARMNEM_LOCUS14604</name>
</gene>
<feature type="compositionally biased region" description="Polar residues" evidence="1">
    <location>
        <begin position="754"/>
        <end position="773"/>
    </location>
</feature>
<evidence type="ECO:0000313" key="3">
    <source>
        <dbReference type="EMBL" id="CAK1595070.1"/>
    </source>
</evidence>
<feature type="compositionally biased region" description="Basic residues" evidence="1">
    <location>
        <begin position="461"/>
        <end position="480"/>
    </location>
</feature>
<evidence type="ECO:0000313" key="4">
    <source>
        <dbReference type="Proteomes" id="UP001314205"/>
    </source>
</evidence>
<dbReference type="AlphaFoldDB" id="A0AAV1LHX8"/>